<feature type="compositionally biased region" description="Low complexity" evidence="1">
    <location>
        <begin position="211"/>
        <end position="248"/>
    </location>
</feature>
<feature type="domain" description="BUB1 N-terminal" evidence="2">
    <location>
        <begin position="64"/>
        <end position="228"/>
    </location>
</feature>
<feature type="compositionally biased region" description="Low complexity" evidence="1">
    <location>
        <begin position="315"/>
        <end position="344"/>
    </location>
</feature>
<feature type="compositionally biased region" description="Basic and acidic residues" evidence="1">
    <location>
        <begin position="297"/>
        <end position="306"/>
    </location>
</feature>
<sequence length="456" mass="49505">MSLPEAEQPVLNIVDCDVLEAAKENVQPLATGRRVTALSAILATPHAQREAKLSATRNRLRINVELALDDEDGDPLEAYCRLVYWTLENYPQGHSAESGLLELLEEATRALKDDRDGRWRGDLKYLKLWLLYASYVDKPTIIYKFLIANDIGTEFALLYEEHAAVLERDGRRKEADEVYALGIARKASPLDHLESRYRDFQKRMMSNQYLPAAPAAASTSSQAPPPRQALATTVTSVPASSSRQPSSRNTLAAPPGIAPTSSNSRIQIFVDPTGSETAAAEASTNEWNDLGTRKTRIKENVPEVKKMAGTKLKQAGRSARIASGSGSRSAASGSGSKIVPFIDPGPEDKPPPPLPTKKDQEASGKAPVATRGFMPFVDEVQESAEVVSSPPSFTPFQDESAVSSPAALVPIADSVMKIKKADQRTPGPTTEAEALRKDPLKNYTQENLECLPSKGD</sequence>
<dbReference type="PANTHER" id="PTHR14030">
    <property type="entry name" value="MITOTIC CHECKPOINT SERINE/THREONINE-PROTEIN KINASE BUB1"/>
    <property type="match status" value="1"/>
</dbReference>
<feature type="compositionally biased region" description="Low complexity" evidence="1">
    <location>
        <begin position="275"/>
        <end position="284"/>
    </location>
</feature>
<evidence type="ECO:0000313" key="3">
    <source>
        <dbReference type="EMBL" id="KDR80241.1"/>
    </source>
</evidence>
<dbReference type="Proteomes" id="UP000027222">
    <property type="component" value="Unassembled WGS sequence"/>
</dbReference>
<dbReference type="GO" id="GO:0005634">
    <property type="term" value="C:nucleus"/>
    <property type="evidence" value="ECO:0007669"/>
    <property type="project" value="TreeGrafter"/>
</dbReference>
<dbReference type="GO" id="GO:0051754">
    <property type="term" value="P:meiotic sister chromatid cohesion, centromeric"/>
    <property type="evidence" value="ECO:0007669"/>
    <property type="project" value="TreeGrafter"/>
</dbReference>
<dbReference type="PANTHER" id="PTHR14030:SF4">
    <property type="entry name" value="BUB1 KINASE, ISOFORM A-RELATED"/>
    <property type="match status" value="1"/>
</dbReference>
<dbReference type="Gene3D" id="1.25.40.430">
    <property type="match status" value="1"/>
</dbReference>
<dbReference type="SMART" id="SM00777">
    <property type="entry name" value="Mad3_BUB1_I"/>
    <property type="match status" value="1"/>
</dbReference>
<evidence type="ECO:0000259" key="2">
    <source>
        <dbReference type="PROSITE" id="PS51489"/>
    </source>
</evidence>
<keyword evidence="4" id="KW-1185">Reference proteome</keyword>
<dbReference type="EMBL" id="KL142372">
    <property type="protein sequence ID" value="KDR80241.1"/>
    <property type="molecule type" value="Genomic_DNA"/>
</dbReference>
<dbReference type="Pfam" id="PF08311">
    <property type="entry name" value="Mad3_BUB1_I"/>
    <property type="match status" value="1"/>
</dbReference>
<feature type="region of interest" description="Disordered" evidence="1">
    <location>
        <begin position="211"/>
        <end position="367"/>
    </location>
</feature>
<gene>
    <name evidence="3" type="ORF">GALMADRAFT_223131</name>
</gene>
<reference evidence="4" key="1">
    <citation type="journal article" date="2014" name="Proc. Natl. Acad. Sci. U.S.A.">
        <title>Extensive sampling of basidiomycete genomes demonstrates inadequacy of the white-rot/brown-rot paradigm for wood decay fungi.</title>
        <authorList>
            <person name="Riley R."/>
            <person name="Salamov A.A."/>
            <person name="Brown D.W."/>
            <person name="Nagy L.G."/>
            <person name="Floudas D."/>
            <person name="Held B.W."/>
            <person name="Levasseur A."/>
            <person name="Lombard V."/>
            <person name="Morin E."/>
            <person name="Otillar R."/>
            <person name="Lindquist E.A."/>
            <person name="Sun H."/>
            <person name="LaButti K.M."/>
            <person name="Schmutz J."/>
            <person name="Jabbour D."/>
            <person name="Luo H."/>
            <person name="Baker S.E."/>
            <person name="Pisabarro A.G."/>
            <person name="Walton J.D."/>
            <person name="Blanchette R.A."/>
            <person name="Henrissat B."/>
            <person name="Martin F."/>
            <person name="Cullen D."/>
            <person name="Hibbett D.S."/>
            <person name="Grigoriev I.V."/>
        </authorList>
    </citation>
    <scope>NUCLEOTIDE SEQUENCE [LARGE SCALE GENOMIC DNA]</scope>
    <source>
        <strain evidence="4">CBS 339.88</strain>
    </source>
</reference>
<accession>A0A067TAQ4</accession>
<name>A0A067TAQ4_GALM3</name>
<dbReference type="STRING" id="685588.A0A067TAQ4"/>
<dbReference type="PROSITE" id="PS51489">
    <property type="entry name" value="BUB1_N"/>
    <property type="match status" value="1"/>
</dbReference>
<dbReference type="InterPro" id="IPR015661">
    <property type="entry name" value="Bub1/Mad3"/>
</dbReference>
<dbReference type="OrthoDB" id="248495at2759"/>
<dbReference type="AlphaFoldDB" id="A0A067TAQ4"/>
<dbReference type="FunFam" id="1.25.40.430:FF:000003">
    <property type="entry name" value="Checkpoint serine/threonine-protein kinase BUB1"/>
    <property type="match status" value="1"/>
</dbReference>
<proteinExistence type="predicted"/>
<dbReference type="GO" id="GO:0004672">
    <property type="term" value="F:protein kinase activity"/>
    <property type="evidence" value="ECO:0007669"/>
    <property type="project" value="TreeGrafter"/>
</dbReference>
<dbReference type="GO" id="GO:0032991">
    <property type="term" value="C:protein-containing complex"/>
    <property type="evidence" value="ECO:0007669"/>
    <property type="project" value="UniProtKB-ARBA"/>
</dbReference>
<feature type="compositionally biased region" description="Basic and acidic residues" evidence="1">
    <location>
        <begin position="346"/>
        <end position="362"/>
    </location>
</feature>
<evidence type="ECO:0000313" key="4">
    <source>
        <dbReference type="Proteomes" id="UP000027222"/>
    </source>
</evidence>
<dbReference type="GO" id="GO:0007094">
    <property type="term" value="P:mitotic spindle assembly checkpoint signaling"/>
    <property type="evidence" value="ECO:0007669"/>
    <property type="project" value="InterPro"/>
</dbReference>
<evidence type="ECO:0000256" key="1">
    <source>
        <dbReference type="SAM" id="MobiDB-lite"/>
    </source>
</evidence>
<organism evidence="3 4">
    <name type="scientific">Galerina marginata (strain CBS 339.88)</name>
    <dbReference type="NCBI Taxonomy" id="685588"/>
    <lineage>
        <taxon>Eukaryota</taxon>
        <taxon>Fungi</taxon>
        <taxon>Dikarya</taxon>
        <taxon>Basidiomycota</taxon>
        <taxon>Agaricomycotina</taxon>
        <taxon>Agaricomycetes</taxon>
        <taxon>Agaricomycetidae</taxon>
        <taxon>Agaricales</taxon>
        <taxon>Agaricineae</taxon>
        <taxon>Strophariaceae</taxon>
        <taxon>Galerina</taxon>
    </lineage>
</organism>
<dbReference type="InterPro" id="IPR013212">
    <property type="entry name" value="Mad3/Bub1_I"/>
</dbReference>
<protein>
    <recommendedName>
        <fullName evidence="2">BUB1 N-terminal domain-containing protein</fullName>
    </recommendedName>
</protein>
<dbReference type="HOGENOM" id="CLU_043742_0_0_1"/>